<reference evidence="4" key="1">
    <citation type="submission" date="2016-10" db="EMBL/GenBank/DDBJ databases">
        <authorList>
            <person name="Beylefeld A."/>
            <person name="Abolnik C."/>
        </authorList>
    </citation>
    <scope>NUCLEOTIDE SEQUENCE [LARGE SCALE GENOMIC DNA]</scope>
    <source>
        <strain evidence="4">B359_6</strain>
    </source>
</reference>
<evidence type="ECO:0000256" key="1">
    <source>
        <dbReference type="ARBA" id="ARBA00022679"/>
    </source>
</evidence>
<dbReference type="SUPFAM" id="SSF53335">
    <property type="entry name" value="S-adenosyl-L-methionine-dependent methyltransferases"/>
    <property type="match status" value="1"/>
</dbReference>
<proteinExistence type="predicted"/>
<dbReference type="Proteomes" id="UP000184322">
    <property type="component" value="Chromosome"/>
</dbReference>
<name>A0A1L4FSL6_9BACT</name>
<dbReference type="KEGG" id="mpul:BLA55_02930"/>
<dbReference type="RefSeq" id="WP_073372600.1">
    <property type="nucleotide sequence ID" value="NZ_CP017813.1"/>
</dbReference>
<dbReference type="AlphaFoldDB" id="A0A1L4FSL6"/>
<dbReference type="InterPro" id="IPR029063">
    <property type="entry name" value="SAM-dependent_MTases_sf"/>
</dbReference>
<dbReference type="Gene3D" id="3.40.50.150">
    <property type="entry name" value="Vaccinia Virus protein VP39"/>
    <property type="match status" value="1"/>
</dbReference>
<dbReference type="EMBL" id="CP017813">
    <property type="protein sequence ID" value="APJ38596.1"/>
    <property type="molecule type" value="Genomic_DNA"/>
</dbReference>
<protein>
    <recommendedName>
        <fullName evidence="2">Methyltransferase domain-containing protein</fullName>
    </recommendedName>
</protein>
<evidence type="ECO:0000313" key="3">
    <source>
        <dbReference type="EMBL" id="APJ38596.1"/>
    </source>
</evidence>
<evidence type="ECO:0000259" key="2">
    <source>
        <dbReference type="Pfam" id="PF13649"/>
    </source>
</evidence>
<keyword evidence="4" id="KW-1185">Reference proteome</keyword>
<dbReference type="CDD" id="cd02440">
    <property type="entry name" value="AdoMet_MTases"/>
    <property type="match status" value="1"/>
</dbReference>
<gene>
    <name evidence="3" type="ORF">BLA55_02930</name>
</gene>
<dbReference type="PANTHER" id="PTHR43861">
    <property type="entry name" value="TRANS-ACONITATE 2-METHYLTRANSFERASE-RELATED"/>
    <property type="match status" value="1"/>
</dbReference>
<organism evidence="3 4">
    <name type="scientific">Mycoplasmopsis pullorum</name>
    <dbReference type="NCBI Taxonomy" id="48003"/>
    <lineage>
        <taxon>Bacteria</taxon>
        <taxon>Bacillati</taxon>
        <taxon>Mycoplasmatota</taxon>
        <taxon>Mycoplasmoidales</taxon>
        <taxon>Metamycoplasmataceae</taxon>
        <taxon>Mycoplasmopsis</taxon>
    </lineage>
</organism>
<sequence length="255" mass="29428">MKTIKNDTVFFTDVYNNEKVIQHYLDSHVNVGMINAERELIKFAQKHMNRNDLFVADLGCGTGRFTFNCAKKFPNFKLHGYDISSKMIAAGQKFEQSVPNVEFFVSDLTQETYTNYKFDLVFFTFNSLMTMPGKVNKIKSLQNAFRALKDHGLLIFSAPQIDDSDAKREWFNRQRQELANTNPNEVLIEKIGDCFWQENNQYGILCHYNIDELMELIAAAELPKPIMIKTRDEFGAETPAAQEFSDNALYVVIQK</sequence>
<dbReference type="Pfam" id="PF13649">
    <property type="entry name" value="Methyltransf_25"/>
    <property type="match status" value="1"/>
</dbReference>
<evidence type="ECO:0000313" key="4">
    <source>
        <dbReference type="Proteomes" id="UP000184322"/>
    </source>
</evidence>
<accession>A0A1L4FSL6</accession>
<keyword evidence="1" id="KW-0808">Transferase</keyword>
<feature type="domain" description="Methyltransferase" evidence="2">
    <location>
        <begin position="55"/>
        <end position="152"/>
    </location>
</feature>
<dbReference type="InterPro" id="IPR041698">
    <property type="entry name" value="Methyltransf_25"/>
</dbReference>
<dbReference type="OrthoDB" id="9804312at2"/>
<dbReference type="STRING" id="48003.BLA55_02930"/>